<dbReference type="SUPFAM" id="SSF48537">
    <property type="entry name" value="Phospholipase C/P1 nuclease"/>
    <property type="match status" value="1"/>
</dbReference>
<dbReference type="GO" id="GO:0003676">
    <property type="term" value="F:nucleic acid binding"/>
    <property type="evidence" value="ECO:0007669"/>
    <property type="project" value="InterPro"/>
</dbReference>
<sequence>MASDKCSSFLLAAAAAAVLVLASAPVAHSWSKEGHMLTCRIAQDLLEPAAAHAVRNLLTEEADGDLSALCVWPDQVRHWYKYRWTSPLHFIDTLTKPAASSTQGIAMARMVRRICASLARSRTSPLSLCTIITAAPIANIT</sequence>
<keyword evidence="5" id="KW-0479">Metal-binding</keyword>
<evidence type="ECO:0000256" key="1">
    <source>
        <dbReference type="ARBA" id="ARBA00000245"/>
    </source>
</evidence>
<dbReference type="Pfam" id="PF02265">
    <property type="entry name" value="S1-P1_nuclease"/>
    <property type="match status" value="1"/>
</dbReference>
<dbReference type="Gene3D" id="1.10.575.10">
    <property type="entry name" value="P1 Nuclease"/>
    <property type="match status" value="1"/>
</dbReference>
<comment type="catalytic activity">
    <reaction evidence="1">
        <text>Endonucleolytic cleavage to 5'-phosphomononucleotide and 5'-phosphooligonucleotide end-products.</text>
        <dbReference type="EC" id="3.1.30.1"/>
    </reaction>
</comment>
<evidence type="ECO:0000313" key="11">
    <source>
        <dbReference type="EMBL" id="BAH92836.1"/>
    </source>
</evidence>
<dbReference type="PANTHER" id="PTHR33146:SF14">
    <property type="entry name" value="ENDONUCLEASE 1"/>
    <property type="match status" value="1"/>
</dbReference>
<dbReference type="EC" id="3.1.30.1" evidence="3"/>
<dbReference type="Proteomes" id="UP000000763">
    <property type="component" value="Chromosome 4"/>
</dbReference>
<reference evidence="12" key="2">
    <citation type="journal article" date="2008" name="Nucleic Acids Res.">
        <title>The rice annotation project database (RAP-DB): 2008 update.</title>
        <authorList>
            <consortium name="The rice annotation project (RAP)"/>
        </authorList>
    </citation>
    <scope>GENOME REANNOTATION</scope>
    <source>
        <strain evidence="12">cv. Nipponbare</strain>
    </source>
</reference>
<evidence type="ECO:0000256" key="4">
    <source>
        <dbReference type="ARBA" id="ARBA00022722"/>
    </source>
</evidence>
<dbReference type="GO" id="GO:0046872">
    <property type="term" value="F:metal ion binding"/>
    <property type="evidence" value="ECO:0007669"/>
    <property type="project" value="UniProtKB-KW"/>
</dbReference>
<proteinExistence type="inferred from homology"/>
<protein>
    <recommendedName>
        <fullName evidence="3">Aspergillus nuclease S1</fullName>
        <ecNumber evidence="3">3.1.30.1</ecNumber>
    </recommendedName>
</protein>
<dbReference type="PANTHER" id="PTHR33146">
    <property type="entry name" value="ENDONUCLEASE 4"/>
    <property type="match status" value="1"/>
</dbReference>
<evidence type="ECO:0000256" key="5">
    <source>
        <dbReference type="ARBA" id="ARBA00022723"/>
    </source>
</evidence>
<dbReference type="GO" id="GO:0000014">
    <property type="term" value="F:single-stranded DNA endodeoxyribonuclease activity"/>
    <property type="evidence" value="ECO:0007669"/>
    <property type="project" value="UniProtKB-ARBA"/>
</dbReference>
<keyword evidence="6" id="KW-0255">Endonuclease</keyword>
<evidence type="ECO:0000256" key="2">
    <source>
        <dbReference type="ARBA" id="ARBA00009547"/>
    </source>
</evidence>
<accession>C7J139</accession>
<gene>
    <name evidence="11" type="ordered locus">Os04g0636400</name>
</gene>
<evidence type="ECO:0000256" key="3">
    <source>
        <dbReference type="ARBA" id="ARBA00012562"/>
    </source>
</evidence>
<dbReference type="KEGG" id="dosa:Os04g0636400"/>
<keyword evidence="9" id="KW-0325">Glycoprotein</keyword>
<keyword evidence="7" id="KW-0378">Hydrolase</keyword>
<evidence type="ECO:0000256" key="9">
    <source>
        <dbReference type="ARBA" id="ARBA00023180"/>
    </source>
</evidence>
<dbReference type="EMBL" id="AP008210">
    <property type="protein sequence ID" value="BAH92836.1"/>
    <property type="molecule type" value="Genomic_DNA"/>
</dbReference>
<organism evidence="11 12">
    <name type="scientific">Oryza sativa subsp. japonica</name>
    <name type="common">Rice</name>
    <dbReference type="NCBI Taxonomy" id="39947"/>
    <lineage>
        <taxon>Eukaryota</taxon>
        <taxon>Viridiplantae</taxon>
        <taxon>Streptophyta</taxon>
        <taxon>Embryophyta</taxon>
        <taxon>Tracheophyta</taxon>
        <taxon>Spermatophyta</taxon>
        <taxon>Magnoliopsida</taxon>
        <taxon>Liliopsida</taxon>
        <taxon>Poales</taxon>
        <taxon>Poaceae</taxon>
        <taxon>BOP clade</taxon>
        <taxon>Oryzoideae</taxon>
        <taxon>Oryzeae</taxon>
        <taxon>Oryzinae</taxon>
        <taxon>Oryza</taxon>
        <taxon>Oryza sativa</taxon>
    </lineage>
</organism>
<feature type="chain" id="PRO_5002978717" description="Aspergillus nuclease S1" evidence="10">
    <location>
        <begin position="23"/>
        <end position="141"/>
    </location>
</feature>
<evidence type="ECO:0000256" key="7">
    <source>
        <dbReference type="ARBA" id="ARBA00022801"/>
    </source>
</evidence>
<comment type="similarity">
    <text evidence="2">Belongs to the nuclease type I family.</text>
</comment>
<evidence type="ECO:0000256" key="10">
    <source>
        <dbReference type="SAM" id="SignalP"/>
    </source>
</evidence>
<dbReference type="InterPro" id="IPR003154">
    <property type="entry name" value="S1/P1nuclease"/>
</dbReference>
<reference evidence="11 12" key="1">
    <citation type="journal article" date="2005" name="Nature">
        <title>The map-based sequence of the rice genome.</title>
        <authorList>
            <consortium name="International rice genome sequencing project (IRGSP)"/>
            <person name="Matsumoto T."/>
            <person name="Wu J."/>
            <person name="Kanamori H."/>
            <person name="Katayose Y."/>
            <person name="Fujisawa M."/>
            <person name="Namiki N."/>
            <person name="Mizuno H."/>
            <person name="Yamamoto K."/>
            <person name="Antonio B.A."/>
            <person name="Baba T."/>
            <person name="Sakata K."/>
            <person name="Nagamura Y."/>
            <person name="Aoki H."/>
            <person name="Arikawa K."/>
            <person name="Arita K."/>
            <person name="Bito T."/>
            <person name="Chiden Y."/>
            <person name="Fujitsuka N."/>
            <person name="Fukunaka R."/>
            <person name="Hamada M."/>
            <person name="Harada C."/>
            <person name="Hayashi A."/>
            <person name="Hijishita S."/>
            <person name="Honda M."/>
            <person name="Hosokawa S."/>
            <person name="Ichikawa Y."/>
            <person name="Idonuma A."/>
            <person name="Iijima M."/>
            <person name="Ikeda M."/>
            <person name="Ikeno M."/>
            <person name="Ito K."/>
            <person name="Ito S."/>
            <person name="Ito T."/>
            <person name="Ito Y."/>
            <person name="Ito Y."/>
            <person name="Iwabuchi A."/>
            <person name="Kamiya K."/>
            <person name="Karasawa W."/>
            <person name="Kurita K."/>
            <person name="Katagiri S."/>
            <person name="Kikuta A."/>
            <person name="Kobayashi H."/>
            <person name="Kobayashi N."/>
            <person name="Machita K."/>
            <person name="Maehara T."/>
            <person name="Masukawa M."/>
            <person name="Mizubayashi T."/>
            <person name="Mukai Y."/>
            <person name="Nagasaki H."/>
            <person name="Nagata Y."/>
            <person name="Naito S."/>
            <person name="Nakashima M."/>
            <person name="Nakama Y."/>
            <person name="Nakamichi Y."/>
            <person name="Nakamura M."/>
            <person name="Meguro A."/>
            <person name="Negishi M."/>
            <person name="Ohta I."/>
            <person name="Ohta T."/>
            <person name="Okamoto M."/>
            <person name="Ono N."/>
            <person name="Saji S."/>
            <person name="Sakaguchi M."/>
            <person name="Sakai K."/>
            <person name="Shibata M."/>
            <person name="Shimokawa T."/>
            <person name="Song J."/>
            <person name="Takazaki Y."/>
            <person name="Terasawa K."/>
            <person name="Tsugane M."/>
            <person name="Tsuji K."/>
            <person name="Ueda S."/>
            <person name="Waki K."/>
            <person name="Yamagata H."/>
            <person name="Yamamoto M."/>
            <person name="Yamamoto S."/>
            <person name="Yamane H."/>
            <person name="Yoshiki S."/>
            <person name="Yoshihara R."/>
            <person name="Yukawa K."/>
            <person name="Zhong H."/>
            <person name="Yano M."/>
            <person name="Yuan Q."/>
            <person name="Ouyang S."/>
            <person name="Liu J."/>
            <person name="Jones K.M."/>
            <person name="Gansberger K."/>
            <person name="Moffat K."/>
            <person name="Hill J."/>
            <person name="Bera J."/>
            <person name="Fadrosh D."/>
            <person name="Jin S."/>
            <person name="Johri S."/>
            <person name="Kim M."/>
            <person name="Overton L."/>
            <person name="Reardon M."/>
            <person name="Tsitrin T."/>
            <person name="Vuong H."/>
            <person name="Weaver B."/>
            <person name="Ciecko A."/>
            <person name="Tallon L."/>
            <person name="Jackson J."/>
            <person name="Pai G."/>
            <person name="Aken S.V."/>
            <person name="Utterback T."/>
            <person name="Reidmuller S."/>
            <person name="Feldblyum T."/>
            <person name="Hsiao J."/>
            <person name="Zismann V."/>
            <person name="Iobst S."/>
            <person name="de Vazeille A.R."/>
            <person name="Buell C.R."/>
            <person name="Ying K."/>
            <person name="Li Y."/>
            <person name="Lu T."/>
            <person name="Huang Y."/>
            <person name="Zhao Q."/>
            <person name="Feng Q."/>
            <person name="Zhang L."/>
            <person name="Zhu J."/>
            <person name="Weng Q."/>
            <person name="Mu J."/>
            <person name="Lu Y."/>
            <person name="Fan D."/>
            <person name="Liu Y."/>
            <person name="Guan J."/>
            <person name="Zhang Y."/>
            <person name="Yu S."/>
            <person name="Liu X."/>
            <person name="Zhang Y."/>
            <person name="Hong G."/>
            <person name="Han B."/>
            <person name="Choisne N."/>
            <person name="Demange N."/>
            <person name="Orjeda G."/>
            <person name="Samain S."/>
            <person name="Cattolico L."/>
            <person name="Pelletier E."/>
            <person name="Couloux A."/>
            <person name="Segurens B."/>
            <person name="Wincker P."/>
            <person name="D'Hont A."/>
            <person name="Scarpelli C."/>
            <person name="Weissenbach J."/>
            <person name="Salanoubat M."/>
            <person name="Quetier F."/>
            <person name="Yu Y."/>
            <person name="Kim H.R."/>
            <person name="Rambo T."/>
            <person name="Currie J."/>
            <person name="Collura K."/>
            <person name="Luo M."/>
            <person name="Yang T."/>
            <person name="Ammiraju J.S.S."/>
            <person name="Engler F."/>
            <person name="Soderlund C."/>
            <person name="Wing R.A."/>
            <person name="Palmer L.E."/>
            <person name="de la Bastide M."/>
            <person name="Spiegel L."/>
            <person name="Nascimento L."/>
            <person name="Zutavern T."/>
            <person name="O'Shaughnessy A."/>
            <person name="Dike S."/>
            <person name="Dedhia N."/>
            <person name="Preston R."/>
            <person name="Balija V."/>
            <person name="McCombie W.R."/>
            <person name="Chow T."/>
            <person name="Chen H."/>
            <person name="Chung M."/>
            <person name="Chen C."/>
            <person name="Shaw J."/>
            <person name="Wu H."/>
            <person name="Hsiao K."/>
            <person name="Chao Y."/>
            <person name="Chu M."/>
            <person name="Cheng C."/>
            <person name="Hour A."/>
            <person name="Lee P."/>
            <person name="Lin S."/>
            <person name="Lin Y."/>
            <person name="Liou J."/>
            <person name="Liu S."/>
            <person name="Hsing Y."/>
            <person name="Raghuvanshi S."/>
            <person name="Mohanty A."/>
            <person name="Bharti A.K."/>
            <person name="Gaur A."/>
            <person name="Gupta V."/>
            <person name="Kumar D."/>
            <person name="Ravi V."/>
            <person name="Vij S."/>
            <person name="Kapur A."/>
            <person name="Khurana P."/>
            <person name="Khurana P."/>
            <person name="Khurana J.P."/>
            <person name="Tyagi A.K."/>
            <person name="Gaikwad K."/>
            <person name="Singh A."/>
            <person name="Dalal V."/>
            <person name="Srivastava S."/>
            <person name="Dixit A."/>
            <person name="Pal A.K."/>
            <person name="Ghazi I.A."/>
            <person name="Yadav M."/>
            <person name="Pandit A."/>
            <person name="Bhargava A."/>
            <person name="Sureshbabu K."/>
            <person name="Batra K."/>
            <person name="Sharma T.R."/>
            <person name="Mohapatra T."/>
            <person name="Singh N.K."/>
            <person name="Messing J."/>
            <person name="Nelson A.B."/>
            <person name="Fuks G."/>
            <person name="Kavchok S."/>
            <person name="Keizer G."/>
            <person name="Linton E."/>
            <person name="Llaca V."/>
            <person name="Song R."/>
            <person name="Tanyolac B."/>
            <person name="Young S."/>
            <person name="Ho-Il K."/>
            <person name="Hahn J.H."/>
            <person name="Sangsakoo G."/>
            <person name="Vanavichit A."/>
            <person name="de Mattos Luiz.A.T."/>
            <person name="Zimmer P.D."/>
            <person name="Malone G."/>
            <person name="Dellagostin O."/>
            <person name="de Oliveira A.C."/>
            <person name="Bevan M."/>
            <person name="Bancroft I."/>
            <person name="Minx P."/>
            <person name="Cordum H."/>
            <person name="Wilson R."/>
            <person name="Cheng Z."/>
            <person name="Jin W."/>
            <person name="Jiang J."/>
            <person name="Leong S.A."/>
            <person name="Iwama H."/>
            <person name="Gojobori T."/>
            <person name="Itoh T."/>
            <person name="Niimura Y."/>
            <person name="Fujii Y."/>
            <person name="Habara T."/>
            <person name="Sakai H."/>
            <person name="Sato Y."/>
            <person name="Wilson G."/>
            <person name="Kumar K."/>
            <person name="McCouch S."/>
            <person name="Juretic N."/>
            <person name="Hoen D."/>
            <person name="Wright S."/>
            <person name="Bruskiewich R."/>
            <person name="Bureau T."/>
            <person name="Miyao A."/>
            <person name="Hirochika H."/>
            <person name="Nishikawa T."/>
            <person name="Kadowaki K."/>
            <person name="Sugiura M."/>
            <person name="Burr B."/>
            <person name="Sasaki T."/>
        </authorList>
    </citation>
    <scope>NUCLEOTIDE SEQUENCE [LARGE SCALE GENOMIC DNA]</scope>
    <source>
        <strain evidence="12">cv. Nipponbare</strain>
    </source>
</reference>
<dbReference type="GO" id="GO:0006308">
    <property type="term" value="P:DNA catabolic process"/>
    <property type="evidence" value="ECO:0007669"/>
    <property type="project" value="InterPro"/>
</dbReference>
<evidence type="ECO:0000256" key="6">
    <source>
        <dbReference type="ARBA" id="ARBA00022759"/>
    </source>
</evidence>
<name>C7J139_ORYSJ</name>
<evidence type="ECO:0000256" key="8">
    <source>
        <dbReference type="ARBA" id="ARBA00023157"/>
    </source>
</evidence>
<dbReference type="AlphaFoldDB" id="C7J139"/>
<dbReference type="GO" id="GO:0004521">
    <property type="term" value="F:RNA endonuclease activity"/>
    <property type="evidence" value="ECO:0007669"/>
    <property type="project" value="UniProtKB-ARBA"/>
</dbReference>
<feature type="signal peptide" evidence="10">
    <location>
        <begin position="1"/>
        <end position="22"/>
    </location>
</feature>
<evidence type="ECO:0000313" key="12">
    <source>
        <dbReference type="Proteomes" id="UP000000763"/>
    </source>
</evidence>
<keyword evidence="4" id="KW-0540">Nuclease</keyword>
<keyword evidence="8" id="KW-1015">Disulfide bond</keyword>
<dbReference type="InterPro" id="IPR008947">
    <property type="entry name" value="PLipase_C/P1_nuclease_dom_sf"/>
</dbReference>
<keyword evidence="10" id="KW-0732">Signal</keyword>